<dbReference type="EMBL" id="ONZF01000003">
    <property type="protein sequence ID" value="SPJ24174.1"/>
    <property type="molecule type" value="Genomic_DNA"/>
</dbReference>
<dbReference type="Proteomes" id="UP000244912">
    <property type="component" value="Unassembled WGS sequence"/>
</dbReference>
<dbReference type="AlphaFoldDB" id="A0A2R8BVI2"/>
<keyword evidence="2" id="KW-1185">Reference proteome</keyword>
<reference evidence="1 2" key="1">
    <citation type="submission" date="2018-03" db="EMBL/GenBank/DDBJ databases">
        <authorList>
            <person name="Keele B.F."/>
        </authorList>
    </citation>
    <scope>NUCLEOTIDE SEQUENCE [LARGE SCALE GENOMIC DNA]</scope>
    <source>
        <strain evidence="1 2">CECT 8504</strain>
    </source>
</reference>
<dbReference type="SUPFAM" id="SSF55781">
    <property type="entry name" value="GAF domain-like"/>
    <property type="match status" value="1"/>
</dbReference>
<protein>
    <submittedName>
        <fullName evidence="1">Uncharacterized protein</fullName>
    </submittedName>
</protein>
<name>A0A2R8BVI2_9RHOB</name>
<evidence type="ECO:0000313" key="2">
    <source>
        <dbReference type="Proteomes" id="UP000244912"/>
    </source>
</evidence>
<accession>A0A2R8BVI2</accession>
<dbReference type="RefSeq" id="WP_219928913.1">
    <property type="nucleotide sequence ID" value="NZ_ONZF01000003.1"/>
</dbReference>
<sequence length="107" mass="12030">MLAPDDPHRLDIRQISRIREVPVILDACRAATGMGFTAVARVTEDRWITCASLDHVSFGLLPGDELEVRSTICQEVRTCRDAITIPDVDASEVYKDHDTPRRYGFKS</sequence>
<organism evidence="1 2">
    <name type="scientific">Palleronia abyssalis</name>
    <dbReference type="NCBI Taxonomy" id="1501240"/>
    <lineage>
        <taxon>Bacteria</taxon>
        <taxon>Pseudomonadati</taxon>
        <taxon>Pseudomonadota</taxon>
        <taxon>Alphaproteobacteria</taxon>
        <taxon>Rhodobacterales</taxon>
        <taxon>Roseobacteraceae</taxon>
        <taxon>Palleronia</taxon>
    </lineage>
</organism>
<gene>
    <name evidence="1" type="ORF">PAA8504_02002</name>
</gene>
<proteinExistence type="predicted"/>
<evidence type="ECO:0000313" key="1">
    <source>
        <dbReference type="EMBL" id="SPJ24174.1"/>
    </source>
</evidence>